<gene>
    <name evidence="2" type="ORF">NE237_025527</name>
</gene>
<dbReference type="EMBL" id="JAMYWD010000010">
    <property type="protein sequence ID" value="KAJ4958416.1"/>
    <property type="molecule type" value="Genomic_DNA"/>
</dbReference>
<dbReference type="InterPro" id="IPR027417">
    <property type="entry name" value="P-loop_NTPase"/>
</dbReference>
<sequence>MDIIDKYLIAPLVRRVNYLRNYQDNVDSLQTSVRNMNSKSEIEREADDIQEEYNSGTWRMSAERYLVRERYVNPKAKADLRLTEQFPMARQPSPEPMIEREDEPIENQPSTQRTLQQLIDHIYDLRSRIIGVYGMGGVGKTTLVKKIKINNHFKENFPFDIVIFLLTSISERLRLDLSNTSEDGAREKLLNALRKKNFFKFWMMWSKILITSQHKDTCTHLDAEIKLKVEPLSIDESWNLFVKKAGQHVTTIV</sequence>
<dbReference type="GO" id="GO:0043531">
    <property type="term" value="F:ADP binding"/>
    <property type="evidence" value="ECO:0007669"/>
    <property type="project" value="InterPro"/>
</dbReference>
<dbReference type="Gene3D" id="3.40.50.300">
    <property type="entry name" value="P-loop containing nucleotide triphosphate hydrolases"/>
    <property type="match status" value="1"/>
</dbReference>
<proteinExistence type="predicted"/>
<dbReference type="InterPro" id="IPR002182">
    <property type="entry name" value="NB-ARC"/>
</dbReference>
<dbReference type="OrthoDB" id="786236at2759"/>
<dbReference type="PANTHER" id="PTHR33463">
    <property type="entry name" value="NB-ARC DOMAIN-CONTAINING PROTEIN-RELATED"/>
    <property type="match status" value="1"/>
</dbReference>
<dbReference type="AlphaFoldDB" id="A0A9Q0H213"/>
<dbReference type="PANTHER" id="PTHR33463:SF204">
    <property type="entry name" value="NB-ARC DOMAIN-CONTAINING PROTEIN"/>
    <property type="match status" value="1"/>
</dbReference>
<dbReference type="InterPro" id="IPR050905">
    <property type="entry name" value="Plant_NBS-LRR"/>
</dbReference>
<dbReference type="Pfam" id="PF00931">
    <property type="entry name" value="NB-ARC"/>
    <property type="match status" value="1"/>
</dbReference>
<protein>
    <recommendedName>
        <fullName evidence="1">NB-ARC domain-containing protein</fullName>
    </recommendedName>
</protein>
<dbReference type="SUPFAM" id="SSF52540">
    <property type="entry name" value="P-loop containing nucleoside triphosphate hydrolases"/>
    <property type="match status" value="1"/>
</dbReference>
<evidence type="ECO:0000313" key="3">
    <source>
        <dbReference type="Proteomes" id="UP001141806"/>
    </source>
</evidence>
<organism evidence="2 3">
    <name type="scientific">Protea cynaroides</name>
    <dbReference type="NCBI Taxonomy" id="273540"/>
    <lineage>
        <taxon>Eukaryota</taxon>
        <taxon>Viridiplantae</taxon>
        <taxon>Streptophyta</taxon>
        <taxon>Embryophyta</taxon>
        <taxon>Tracheophyta</taxon>
        <taxon>Spermatophyta</taxon>
        <taxon>Magnoliopsida</taxon>
        <taxon>Proteales</taxon>
        <taxon>Proteaceae</taxon>
        <taxon>Protea</taxon>
    </lineage>
</organism>
<feature type="domain" description="NB-ARC" evidence="1">
    <location>
        <begin position="113"/>
        <end position="169"/>
    </location>
</feature>
<evidence type="ECO:0000313" key="2">
    <source>
        <dbReference type="EMBL" id="KAJ4958416.1"/>
    </source>
</evidence>
<name>A0A9Q0H213_9MAGN</name>
<comment type="caution">
    <text evidence="2">The sequence shown here is derived from an EMBL/GenBank/DDBJ whole genome shotgun (WGS) entry which is preliminary data.</text>
</comment>
<dbReference type="Proteomes" id="UP001141806">
    <property type="component" value="Unassembled WGS sequence"/>
</dbReference>
<accession>A0A9Q0H213</accession>
<keyword evidence="3" id="KW-1185">Reference proteome</keyword>
<reference evidence="2" key="1">
    <citation type="journal article" date="2023" name="Plant J.">
        <title>The genome of the king protea, Protea cynaroides.</title>
        <authorList>
            <person name="Chang J."/>
            <person name="Duong T.A."/>
            <person name="Schoeman C."/>
            <person name="Ma X."/>
            <person name="Roodt D."/>
            <person name="Barker N."/>
            <person name="Li Z."/>
            <person name="Van de Peer Y."/>
            <person name="Mizrachi E."/>
        </authorList>
    </citation>
    <scope>NUCLEOTIDE SEQUENCE</scope>
    <source>
        <tissue evidence="2">Young leaves</tissue>
    </source>
</reference>
<evidence type="ECO:0000259" key="1">
    <source>
        <dbReference type="Pfam" id="PF00931"/>
    </source>
</evidence>